<gene>
    <name evidence="3" type="ORF">G3570_13990</name>
</gene>
<reference evidence="3 4" key="1">
    <citation type="submission" date="2020-02" db="EMBL/GenBank/DDBJ databases">
        <title>Balneolaceae bacterium YR4-1, complete genome.</title>
        <authorList>
            <person name="Li Y."/>
            <person name="Wu S."/>
        </authorList>
    </citation>
    <scope>NUCLEOTIDE SEQUENCE [LARGE SCALE GENOMIC DNA]</scope>
    <source>
        <strain evidence="3 4">YR4-1</strain>
    </source>
</reference>
<dbReference type="Gene3D" id="4.10.520.10">
    <property type="entry name" value="IHF-like DNA-binding proteins"/>
    <property type="match status" value="1"/>
</dbReference>
<dbReference type="EMBL" id="JAALLT010000004">
    <property type="protein sequence ID" value="NGP77754.1"/>
    <property type="molecule type" value="Genomic_DNA"/>
</dbReference>
<proteinExistence type="inferred from homology"/>
<dbReference type="InterPro" id="IPR010992">
    <property type="entry name" value="IHF-like_DNA-bd_dom_sf"/>
</dbReference>
<keyword evidence="4" id="KW-1185">Reference proteome</keyword>
<protein>
    <submittedName>
        <fullName evidence="3">HU family DNA-binding protein</fullName>
    </submittedName>
</protein>
<keyword evidence="2 3" id="KW-0238">DNA-binding</keyword>
<comment type="caution">
    <text evidence="3">The sequence shown here is derived from an EMBL/GenBank/DDBJ whole genome shotgun (WGS) entry which is preliminary data.</text>
</comment>
<evidence type="ECO:0000313" key="4">
    <source>
        <dbReference type="Proteomes" id="UP000473278"/>
    </source>
</evidence>
<dbReference type="InterPro" id="IPR000119">
    <property type="entry name" value="Hist_DNA-bd"/>
</dbReference>
<sequence>MDQKFLGAFSEILREEIAKKNEVSVDGLGVFKPEHKKQYQKQFDDGRVVMMPPKDLITFVADKKLMNDSE</sequence>
<name>A0A6M1T2L3_9BACT</name>
<accession>A0A6M1T2L3</accession>
<dbReference type="AlphaFoldDB" id="A0A6M1T2L3"/>
<evidence type="ECO:0000313" key="3">
    <source>
        <dbReference type="EMBL" id="NGP77754.1"/>
    </source>
</evidence>
<dbReference type="Proteomes" id="UP000473278">
    <property type="component" value="Unassembled WGS sequence"/>
</dbReference>
<evidence type="ECO:0000256" key="1">
    <source>
        <dbReference type="ARBA" id="ARBA00010529"/>
    </source>
</evidence>
<dbReference type="SUPFAM" id="SSF47729">
    <property type="entry name" value="IHF-like DNA-binding proteins"/>
    <property type="match status" value="1"/>
</dbReference>
<dbReference type="RefSeq" id="WP_165143418.1">
    <property type="nucleotide sequence ID" value="NZ_JAALLT010000004.1"/>
</dbReference>
<dbReference type="GO" id="GO:0003677">
    <property type="term" value="F:DNA binding"/>
    <property type="evidence" value="ECO:0007669"/>
    <property type="project" value="UniProtKB-KW"/>
</dbReference>
<evidence type="ECO:0000256" key="2">
    <source>
        <dbReference type="ARBA" id="ARBA00023125"/>
    </source>
</evidence>
<organism evidence="3 4">
    <name type="scientific">Halalkalibaculum roseum</name>
    <dbReference type="NCBI Taxonomy" id="2709311"/>
    <lineage>
        <taxon>Bacteria</taxon>
        <taxon>Pseudomonadati</taxon>
        <taxon>Balneolota</taxon>
        <taxon>Balneolia</taxon>
        <taxon>Balneolales</taxon>
        <taxon>Balneolaceae</taxon>
        <taxon>Halalkalibaculum</taxon>
    </lineage>
</organism>
<dbReference type="GO" id="GO:0030527">
    <property type="term" value="F:structural constituent of chromatin"/>
    <property type="evidence" value="ECO:0007669"/>
    <property type="project" value="InterPro"/>
</dbReference>
<comment type="similarity">
    <text evidence="1">Belongs to the bacterial histone-like protein family.</text>
</comment>
<dbReference type="Pfam" id="PF00216">
    <property type="entry name" value="Bac_DNA_binding"/>
    <property type="match status" value="1"/>
</dbReference>